<organism evidence="1 2">
    <name type="scientific">Pigmentiphaga aceris</name>
    <dbReference type="NCBI Taxonomy" id="1940612"/>
    <lineage>
        <taxon>Bacteria</taxon>
        <taxon>Pseudomonadati</taxon>
        <taxon>Pseudomonadota</taxon>
        <taxon>Betaproteobacteria</taxon>
        <taxon>Burkholderiales</taxon>
        <taxon>Alcaligenaceae</taxon>
        <taxon>Pigmentiphaga</taxon>
    </lineage>
</organism>
<proteinExistence type="predicted"/>
<dbReference type="GO" id="GO:0030254">
    <property type="term" value="P:protein secretion by the type III secretion system"/>
    <property type="evidence" value="ECO:0007669"/>
    <property type="project" value="InterPro"/>
</dbReference>
<dbReference type="EMBL" id="CP043046">
    <property type="protein sequence ID" value="QEI08265.1"/>
    <property type="molecule type" value="Genomic_DNA"/>
</dbReference>
<keyword evidence="2" id="KW-1185">Reference proteome</keyword>
<sequence>MDIAAVALAQLAPGLSGTAATPAVAPTTLATERFNAIMNAPDMSTITGPLPTSATIVQAPVTPLTDAGSPTLGNQILSGLRTTASDFSQKWQNIAVGLDKTVTQPNIADMLRLQSELVQVSVQYELVGKAVSRTTQNIDAMVKMS</sequence>
<dbReference type="RefSeq" id="WP_148817675.1">
    <property type="nucleotide sequence ID" value="NZ_CP043046.1"/>
</dbReference>
<protein>
    <submittedName>
        <fullName evidence="1">EscI/YscI/HrpB family type III secretion system inner rod protein</fullName>
    </submittedName>
</protein>
<accession>A0A5C0B1V6</accession>
<dbReference type="KEGG" id="pacr:FXN63_22325"/>
<dbReference type="NCBIfam" id="TIGR02497">
    <property type="entry name" value="yscI_hrpB_dom"/>
    <property type="match status" value="1"/>
</dbReference>
<dbReference type="Pfam" id="PF17001">
    <property type="entry name" value="T3SS_basalb_I"/>
    <property type="match status" value="1"/>
</dbReference>
<gene>
    <name evidence="1" type="ORF">FXN63_22325</name>
</gene>
<reference evidence="1 2" key="1">
    <citation type="submission" date="2019-08" db="EMBL/GenBank/DDBJ databases">
        <title>Amphibian skin-associated Pigmentiphaga: genome sequence and occurrence across geography and hosts.</title>
        <authorList>
            <person name="Bletz M.C."/>
            <person name="Bunk B."/>
            <person name="Sproeer C."/>
            <person name="Biwer P."/>
            <person name="Reiter S."/>
            <person name="Rabemananjara F.C.E."/>
            <person name="Schulz S."/>
            <person name="Overmann J."/>
            <person name="Vences M."/>
        </authorList>
    </citation>
    <scope>NUCLEOTIDE SEQUENCE [LARGE SCALE GENOMIC DNA]</scope>
    <source>
        <strain evidence="1 2">Mada1488</strain>
    </source>
</reference>
<dbReference type="Proteomes" id="UP000325161">
    <property type="component" value="Chromosome"/>
</dbReference>
<dbReference type="InterPro" id="IPR012670">
    <property type="entry name" value="T3SS_YscI/HrpB"/>
</dbReference>
<dbReference type="AlphaFoldDB" id="A0A5C0B1V6"/>
<evidence type="ECO:0000313" key="2">
    <source>
        <dbReference type="Proteomes" id="UP000325161"/>
    </source>
</evidence>
<name>A0A5C0B1V6_9BURK</name>
<evidence type="ECO:0000313" key="1">
    <source>
        <dbReference type="EMBL" id="QEI08265.1"/>
    </source>
</evidence>
<dbReference type="OrthoDB" id="8657297at2"/>